<name>A0A1W9NZ17_UNCC3</name>
<dbReference type="Gene3D" id="1.10.940.10">
    <property type="entry name" value="NusB-like"/>
    <property type="match status" value="1"/>
</dbReference>
<dbReference type="PANTHER" id="PTHR11078:SF3">
    <property type="entry name" value="ANTITERMINATION NUSB DOMAIN-CONTAINING PROTEIN"/>
    <property type="match status" value="1"/>
</dbReference>
<organism evidence="8 9">
    <name type="scientific">candidate division CPR3 bacterium 4484_211</name>
    <dbReference type="NCBI Taxonomy" id="1968527"/>
    <lineage>
        <taxon>Bacteria</taxon>
        <taxon>Bacteria division CPR3</taxon>
    </lineage>
</organism>
<keyword evidence="2 6" id="KW-0889">Transcription antitermination</keyword>
<dbReference type="GO" id="GO:0003723">
    <property type="term" value="F:RNA binding"/>
    <property type="evidence" value="ECO:0007669"/>
    <property type="project" value="UniProtKB-UniRule"/>
</dbReference>
<proteinExistence type="inferred from homology"/>
<reference evidence="9" key="1">
    <citation type="submission" date="2017-03" db="EMBL/GenBank/DDBJ databases">
        <title>Novel pathways for hydrocarbon cycling and metabolic interdependencies in hydrothermal sediment communities.</title>
        <authorList>
            <person name="Dombrowski N."/>
            <person name="Seitz K."/>
            <person name="Teske A."/>
            <person name="Baker B."/>
        </authorList>
    </citation>
    <scope>NUCLEOTIDE SEQUENCE [LARGE SCALE GENOMIC DNA]</scope>
</reference>
<dbReference type="PANTHER" id="PTHR11078">
    <property type="entry name" value="N UTILIZATION SUBSTANCE PROTEIN B-RELATED"/>
    <property type="match status" value="1"/>
</dbReference>
<keyword evidence="3 6" id="KW-0694">RNA-binding</keyword>
<evidence type="ECO:0000259" key="7">
    <source>
        <dbReference type="Pfam" id="PF01029"/>
    </source>
</evidence>
<evidence type="ECO:0000256" key="6">
    <source>
        <dbReference type="HAMAP-Rule" id="MF_00073"/>
    </source>
</evidence>
<gene>
    <name evidence="6" type="primary">nusB</name>
    <name evidence="8" type="ORF">B5M47_00780</name>
</gene>
<evidence type="ECO:0000313" key="9">
    <source>
        <dbReference type="Proteomes" id="UP000192520"/>
    </source>
</evidence>
<dbReference type="InterPro" id="IPR035926">
    <property type="entry name" value="NusB-like_sf"/>
</dbReference>
<evidence type="ECO:0000313" key="8">
    <source>
        <dbReference type="EMBL" id="OQX51376.1"/>
    </source>
</evidence>
<protein>
    <recommendedName>
        <fullName evidence="6">Transcription antitermination protein NusB</fullName>
    </recommendedName>
    <alternativeName>
        <fullName evidence="6">Antitermination factor NusB</fullName>
    </alternativeName>
</protein>
<dbReference type="InterPro" id="IPR011605">
    <property type="entry name" value="NusB_fam"/>
</dbReference>
<dbReference type="NCBIfam" id="TIGR01951">
    <property type="entry name" value="nusB"/>
    <property type="match status" value="1"/>
</dbReference>
<evidence type="ECO:0000256" key="4">
    <source>
        <dbReference type="ARBA" id="ARBA00023015"/>
    </source>
</evidence>
<comment type="caution">
    <text evidence="8">The sequence shown here is derived from an EMBL/GenBank/DDBJ whole genome shotgun (WGS) entry which is preliminary data.</text>
</comment>
<evidence type="ECO:0000256" key="2">
    <source>
        <dbReference type="ARBA" id="ARBA00022814"/>
    </source>
</evidence>
<evidence type="ECO:0000256" key="3">
    <source>
        <dbReference type="ARBA" id="ARBA00022884"/>
    </source>
</evidence>
<dbReference type="InterPro" id="IPR006027">
    <property type="entry name" value="NusB_RsmB_TIM44"/>
</dbReference>
<comment type="similarity">
    <text evidence="1 6">Belongs to the NusB family.</text>
</comment>
<accession>A0A1W9NZ17</accession>
<dbReference type="STRING" id="1968527.B5M47_00780"/>
<dbReference type="GO" id="GO:0006353">
    <property type="term" value="P:DNA-templated transcription termination"/>
    <property type="evidence" value="ECO:0007669"/>
    <property type="project" value="UniProtKB-UniRule"/>
</dbReference>
<dbReference type="Proteomes" id="UP000192520">
    <property type="component" value="Unassembled WGS sequence"/>
</dbReference>
<dbReference type="HAMAP" id="MF_00073">
    <property type="entry name" value="NusB"/>
    <property type="match status" value="1"/>
</dbReference>
<sequence>MKKSTDPRHRARQLALKVLFAWASNYKLKKKLSKEEKRSLVKEARLVYKTQIADFRQQPGNVLDADLAKKIIHQVIKYHRHFDKIIGQAAPEWPLDQIAIVDLTVLRMALSELTQEKAPPRKVVIDEAVELGKEFGGANSSKFINGVLGTIVEKMGEEK</sequence>
<dbReference type="GO" id="GO:0005829">
    <property type="term" value="C:cytosol"/>
    <property type="evidence" value="ECO:0007669"/>
    <property type="project" value="TreeGrafter"/>
</dbReference>
<dbReference type="GO" id="GO:0031564">
    <property type="term" value="P:transcription antitermination"/>
    <property type="evidence" value="ECO:0007669"/>
    <property type="project" value="UniProtKB-KW"/>
</dbReference>
<evidence type="ECO:0000256" key="1">
    <source>
        <dbReference type="ARBA" id="ARBA00005952"/>
    </source>
</evidence>
<dbReference type="EMBL" id="MZGJ01000004">
    <property type="protein sequence ID" value="OQX51376.1"/>
    <property type="molecule type" value="Genomic_DNA"/>
</dbReference>
<dbReference type="SUPFAM" id="SSF48013">
    <property type="entry name" value="NusB-like"/>
    <property type="match status" value="1"/>
</dbReference>
<evidence type="ECO:0000256" key="5">
    <source>
        <dbReference type="ARBA" id="ARBA00023163"/>
    </source>
</evidence>
<comment type="function">
    <text evidence="6">Involved in transcription antitermination. Required for transcription of ribosomal RNA (rRNA) genes. Binds specifically to the boxA antiterminator sequence of the ribosomal RNA (rrn) operons.</text>
</comment>
<keyword evidence="4 6" id="KW-0805">Transcription regulation</keyword>
<dbReference type="Pfam" id="PF01029">
    <property type="entry name" value="NusB"/>
    <property type="match status" value="1"/>
</dbReference>
<keyword evidence="5 6" id="KW-0804">Transcription</keyword>
<feature type="domain" description="NusB/RsmB/TIM44" evidence="7">
    <location>
        <begin position="9"/>
        <end position="151"/>
    </location>
</feature>
<dbReference type="AlphaFoldDB" id="A0A1W9NZ17"/>